<protein>
    <submittedName>
        <fullName evidence="3">Efflux RND transporter permease subunit</fullName>
    </submittedName>
</protein>
<feature type="transmembrane region" description="Helical" evidence="2">
    <location>
        <begin position="998"/>
        <end position="1019"/>
    </location>
</feature>
<name>A0A7L5E0W2_9SPHI</name>
<feature type="transmembrane region" description="Helical" evidence="2">
    <location>
        <begin position="474"/>
        <end position="499"/>
    </location>
</feature>
<evidence type="ECO:0000313" key="4">
    <source>
        <dbReference type="Proteomes" id="UP000503278"/>
    </source>
</evidence>
<feature type="transmembrane region" description="Helical" evidence="2">
    <location>
        <begin position="920"/>
        <end position="941"/>
    </location>
</feature>
<feature type="transmembrane region" description="Helical" evidence="2">
    <location>
        <begin position="395"/>
        <end position="419"/>
    </location>
</feature>
<organism evidence="3 4">
    <name type="scientific">Mucilaginibacter robiniae</name>
    <dbReference type="NCBI Taxonomy" id="2728022"/>
    <lineage>
        <taxon>Bacteria</taxon>
        <taxon>Pseudomonadati</taxon>
        <taxon>Bacteroidota</taxon>
        <taxon>Sphingobacteriia</taxon>
        <taxon>Sphingobacteriales</taxon>
        <taxon>Sphingobacteriaceae</taxon>
        <taxon>Mucilaginibacter</taxon>
    </lineage>
</organism>
<dbReference type="Gene3D" id="1.20.1640.10">
    <property type="entry name" value="Multidrug efflux transporter AcrB transmembrane domain"/>
    <property type="match status" value="2"/>
</dbReference>
<dbReference type="AlphaFoldDB" id="A0A7L5E0W2"/>
<keyword evidence="2" id="KW-1133">Transmembrane helix</keyword>
<feature type="transmembrane region" description="Helical" evidence="2">
    <location>
        <begin position="343"/>
        <end position="362"/>
    </location>
</feature>
<dbReference type="RefSeq" id="WP_169608809.1">
    <property type="nucleotide sequence ID" value="NZ_CP051682.1"/>
</dbReference>
<feature type="transmembrane region" description="Helical" evidence="2">
    <location>
        <begin position="894"/>
        <end position="914"/>
    </location>
</feature>
<keyword evidence="4" id="KW-1185">Reference proteome</keyword>
<dbReference type="GO" id="GO:0005886">
    <property type="term" value="C:plasma membrane"/>
    <property type="evidence" value="ECO:0007669"/>
    <property type="project" value="TreeGrafter"/>
</dbReference>
<dbReference type="InterPro" id="IPR001036">
    <property type="entry name" value="Acrflvin-R"/>
</dbReference>
<feature type="transmembrane region" description="Helical" evidence="2">
    <location>
        <begin position="369"/>
        <end position="389"/>
    </location>
</feature>
<dbReference type="InterPro" id="IPR027463">
    <property type="entry name" value="AcrB_DN_DC_subdom"/>
</dbReference>
<dbReference type="SUPFAM" id="SSF82693">
    <property type="entry name" value="Multidrug efflux transporter AcrB pore domain, PN1, PN2, PC1 and PC2 subdomains"/>
    <property type="match status" value="3"/>
</dbReference>
<dbReference type="SUPFAM" id="SSF82866">
    <property type="entry name" value="Multidrug efflux transporter AcrB transmembrane domain"/>
    <property type="match status" value="2"/>
</dbReference>
<dbReference type="GO" id="GO:0042910">
    <property type="term" value="F:xenobiotic transmembrane transporter activity"/>
    <property type="evidence" value="ECO:0007669"/>
    <property type="project" value="TreeGrafter"/>
</dbReference>
<dbReference type="Gene3D" id="3.30.70.1440">
    <property type="entry name" value="Multidrug efflux transporter AcrB pore domain"/>
    <property type="match status" value="1"/>
</dbReference>
<dbReference type="Proteomes" id="UP000503278">
    <property type="component" value="Chromosome"/>
</dbReference>
<feature type="transmembrane region" description="Helical" evidence="2">
    <location>
        <begin position="533"/>
        <end position="555"/>
    </location>
</feature>
<dbReference type="KEGG" id="mrob:HH214_14545"/>
<dbReference type="EMBL" id="CP051682">
    <property type="protein sequence ID" value="QJD97002.1"/>
    <property type="molecule type" value="Genomic_DNA"/>
</dbReference>
<feature type="region of interest" description="Disordered" evidence="1">
    <location>
        <begin position="1028"/>
        <end position="1048"/>
    </location>
</feature>
<feature type="transmembrane region" description="Helical" evidence="2">
    <location>
        <begin position="970"/>
        <end position="992"/>
    </location>
</feature>
<keyword evidence="2" id="KW-0472">Membrane</keyword>
<reference evidence="3 4" key="1">
    <citation type="submission" date="2020-04" db="EMBL/GenBank/DDBJ databases">
        <title>Genome sequencing of novel species.</title>
        <authorList>
            <person name="Heo J."/>
            <person name="Kim S.-J."/>
            <person name="Kim J.-S."/>
            <person name="Hong S.-B."/>
            <person name="Kwon S.-W."/>
        </authorList>
    </citation>
    <scope>NUCLEOTIDE SEQUENCE [LARGE SCALE GENOMIC DNA]</scope>
    <source>
        <strain evidence="3 4">F39-2</strain>
    </source>
</reference>
<feature type="transmembrane region" description="Helical" evidence="2">
    <location>
        <begin position="20"/>
        <end position="39"/>
    </location>
</feature>
<dbReference type="Gene3D" id="3.30.2090.10">
    <property type="entry name" value="Multidrug efflux transporter AcrB TolC docking domain, DN and DC subdomains"/>
    <property type="match status" value="2"/>
</dbReference>
<dbReference type="Pfam" id="PF00873">
    <property type="entry name" value="ACR_tran"/>
    <property type="match status" value="1"/>
</dbReference>
<accession>A0A7L5E0W2</accession>
<evidence type="ECO:0000256" key="1">
    <source>
        <dbReference type="SAM" id="MobiDB-lite"/>
    </source>
</evidence>
<gene>
    <name evidence="3" type="ORF">HH214_14545</name>
</gene>
<evidence type="ECO:0000256" key="2">
    <source>
        <dbReference type="SAM" id="Phobius"/>
    </source>
</evidence>
<feature type="compositionally biased region" description="Basic and acidic residues" evidence="1">
    <location>
        <begin position="1039"/>
        <end position="1048"/>
    </location>
</feature>
<dbReference type="PRINTS" id="PR00702">
    <property type="entry name" value="ACRIFLAVINRP"/>
</dbReference>
<keyword evidence="2" id="KW-0812">Transmembrane</keyword>
<dbReference type="SUPFAM" id="SSF82714">
    <property type="entry name" value="Multidrug efflux transporter AcrB TolC docking domain, DN and DC subdomains"/>
    <property type="match status" value="2"/>
</dbReference>
<evidence type="ECO:0000313" key="3">
    <source>
        <dbReference type="EMBL" id="QJD97002.1"/>
    </source>
</evidence>
<dbReference type="PANTHER" id="PTHR32063">
    <property type="match status" value="1"/>
</dbReference>
<sequence length="1048" mass="117231">MAERKKGFNLIELSMRYRTVSFTIAAMLVLVGVFSLLTMSRSENPEFTIRQALVYASYPGASEQQVENEVTKPMEQYLFSFKEVRKEKTYSTTKEGIVYINLELNEWVKDADRVWATIQHGLNSFKAQNLPQNVQGPLVNSNFGETVALLVSISSPKRSYAELDKLMDKIEDNVKVNKKVSRITRVGGLPEQVVVKVDDAKLSQYGIDFNRVADVLKNQNQTNGGGEVKLDRNNVPVFGNNAFKSINDIGDQIVYTDSSANIVRLRDVATVSRSYQDTTQMIEMNHLPVMMLSVEMQKGNNMTEFGKEIDKQLDIAKKQLPPDVKVQTIVNQPEVVAESIKHFLVEFAIAIISVIIVVIILLPFRIALISAISCPLSIMVTFAISNMVGLQLHQVTLAGLIIVLGMVVDDAIVVVDNYVERLDHGTKPWEAAWKSATQLFIPVLTATISIIFAFAPLAMFLPGQQREFAGSLPIIVGIALSTSFIVSMLIVPAIAFLSIKKGLKEDHEKAEKEHKKSILDRVQEKYDKAVEWAFEHSTAIVWVAVFSVALGVFLMTKVKQQFLSNAERDQFNLEIWLPPGTPYKETEAAVKKVENAIKGDKRITRVASFIGTSSPRFYVTYAPENPRENYAQIFINTTDNDATDELSTEYISKFHNFLPEGFVRVHRLSFLNAKAPLEIRVISENFEDLRKVGDTIKTMVSHLKGTNWVRDDFEEDYVAIGGHVQEDKLRRLGLTNSQVTQTIGGGLQGVPVATLYEGKTPLSVILRYDDKYRHNFDRLRTVHISNQQGQKIQLKDVADFTPEWHMGNIMHRNGLRMLTVMSEAQNGVVAADMLKQIKPQIEKLKLPYGVRIQYGGDQEATEENVPGLGKALLCSIILIFLTMLIQFRSLKKTFIILCTFPLSLLGASIGLLVTGNAFSFTAFMGIISLIGIVVRNGIILVDFADEMGRDEGLDIRESAIHAAKRRMRPIFLTTAAAAVGVTPMVVGGSPLWGPLGSVLAFGLVVSMFFTLFVIPILYFKWIKPEQEKPEEQDDEQEAELNHHDLTQS</sequence>
<feature type="transmembrane region" description="Helical" evidence="2">
    <location>
        <begin position="439"/>
        <end position="462"/>
    </location>
</feature>
<dbReference type="Gene3D" id="3.30.70.1430">
    <property type="entry name" value="Multidrug efflux transporter AcrB pore domain"/>
    <property type="match status" value="2"/>
</dbReference>
<proteinExistence type="predicted"/>
<dbReference type="PANTHER" id="PTHR32063:SF18">
    <property type="entry name" value="CATION EFFLUX SYSTEM PROTEIN"/>
    <property type="match status" value="1"/>
</dbReference>
<dbReference type="Gene3D" id="3.30.70.1320">
    <property type="entry name" value="Multidrug efflux transporter AcrB pore domain like"/>
    <property type="match status" value="1"/>
</dbReference>